<dbReference type="AlphaFoldDB" id="H8L3L3"/>
<dbReference type="PANTHER" id="PTHR40396:SF1">
    <property type="entry name" value="ATPASE AAA-TYPE CORE DOMAIN-CONTAINING PROTEIN"/>
    <property type="match status" value="1"/>
</dbReference>
<dbReference type="Proteomes" id="UP000005234">
    <property type="component" value="Chromosome"/>
</dbReference>
<dbReference type="Pfam" id="PF13304">
    <property type="entry name" value="AAA_21"/>
    <property type="match status" value="1"/>
</dbReference>
<dbReference type="KEGG" id="fau:Fraau_3054"/>
<dbReference type="GO" id="GO:0005524">
    <property type="term" value="F:ATP binding"/>
    <property type="evidence" value="ECO:0007669"/>
    <property type="project" value="InterPro"/>
</dbReference>
<evidence type="ECO:0000313" key="3">
    <source>
        <dbReference type="Proteomes" id="UP000005234"/>
    </source>
</evidence>
<organism evidence="2 3">
    <name type="scientific">Frateuria aurantia (strain ATCC 33424 / DSM 6220 / KCTC 2777 / LMG 1558 / NBRC 3245 / NCIMB 13370)</name>
    <name type="common">Acetobacter aurantius</name>
    <dbReference type="NCBI Taxonomy" id="767434"/>
    <lineage>
        <taxon>Bacteria</taxon>
        <taxon>Pseudomonadati</taxon>
        <taxon>Pseudomonadota</taxon>
        <taxon>Gammaproteobacteria</taxon>
        <taxon>Lysobacterales</taxon>
        <taxon>Rhodanobacteraceae</taxon>
        <taxon>Frateuria</taxon>
    </lineage>
</organism>
<sequence length="405" mass="45354">MLHSYAFKNFLSFKERTEVSFALTKKASSQGWDVPSPAGQRLATAVAVIGANGAGKTSLLKPVAFLSWFVQNSFLQNSPNGLIPIKPHFSTPHDPIEFEIVADDLDGTLWRYELTATRERVLSESVHRRQKKKGAKYSYVFERHWDDFTKQYVIKQEGFGFDPAQAKMVRPNASLISTAAQYGVPVAQYLASLNVEGNIRDIGRIDPSIDFAGASIFFHENEDLKERMETLLNDFDLGLSGVEIRKQEVNVPPDVKTAEGSRLQTQYQVFGVHTLPDGSRHEIHMLEESSGTRTAFTQLWHFLNVLAHGGVVVIDELESDMHPHMIEPLLDLFASPHTNPRNAQIIFTSHSVEVLGLLGKSQVYLVEKNDCESEAWRLDTMSGVRVQDNLYAKYMSGAYGAVPQL</sequence>
<proteinExistence type="predicted"/>
<dbReference type="InterPro" id="IPR003959">
    <property type="entry name" value="ATPase_AAA_core"/>
</dbReference>
<dbReference type="Gene3D" id="3.40.50.300">
    <property type="entry name" value="P-loop containing nucleotide triphosphate hydrolases"/>
    <property type="match status" value="1"/>
</dbReference>
<dbReference type="OrthoDB" id="9809324at2"/>
<dbReference type="HOGENOM" id="CLU_046693_1_0_6"/>
<protein>
    <recommendedName>
        <fullName evidence="1">ATPase AAA-type core domain-containing protein</fullName>
    </recommendedName>
</protein>
<dbReference type="PANTHER" id="PTHR40396">
    <property type="entry name" value="ATPASE-LIKE PROTEIN"/>
    <property type="match status" value="1"/>
</dbReference>
<feature type="domain" description="ATPase AAA-type core" evidence="1">
    <location>
        <begin position="47"/>
        <end position="355"/>
    </location>
</feature>
<dbReference type="SUPFAM" id="SSF52540">
    <property type="entry name" value="P-loop containing nucleoside triphosphate hydrolases"/>
    <property type="match status" value="1"/>
</dbReference>
<evidence type="ECO:0000313" key="2">
    <source>
        <dbReference type="EMBL" id="AFC87382.1"/>
    </source>
</evidence>
<dbReference type="EMBL" id="CP003350">
    <property type="protein sequence ID" value="AFC87382.1"/>
    <property type="molecule type" value="Genomic_DNA"/>
</dbReference>
<dbReference type="InterPro" id="IPR027417">
    <property type="entry name" value="P-loop_NTPase"/>
</dbReference>
<name>H8L3L3_FRAAD</name>
<reference evidence="2" key="1">
    <citation type="submission" date="2012-02" db="EMBL/GenBank/DDBJ databases">
        <title>The complete genome of Frateuria aurantia DSM 6220.</title>
        <authorList>
            <consortium name="US DOE Joint Genome Institute (JGI-PGF)"/>
            <person name="Lucas S."/>
            <person name="Copeland A."/>
            <person name="Lapidus A."/>
            <person name="Glavina del Rio T."/>
            <person name="Dalin E."/>
            <person name="Tice H."/>
            <person name="Bruce D."/>
            <person name="Goodwin L."/>
            <person name="Pitluck S."/>
            <person name="Peters L."/>
            <person name="Ovchinnikova G."/>
            <person name="Teshima H."/>
            <person name="Kyrpides N."/>
            <person name="Mavromatis K."/>
            <person name="Ivanova N."/>
            <person name="Brettin T."/>
            <person name="Detter J.C."/>
            <person name="Han C."/>
            <person name="Larimer F."/>
            <person name="Land M."/>
            <person name="Hauser L."/>
            <person name="Markowitz V."/>
            <person name="Cheng J.-F."/>
            <person name="Hugenholtz P."/>
            <person name="Woyke T."/>
            <person name="Wu D."/>
            <person name="Brambilla E."/>
            <person name="Klenk H.-P."/>
            <person name="Eisen J.A."/>
        </authorList>
    </citation>
    <scope>NUCLEOTIDE SEQUENCE</scope>
    <source>
        <strain evidence="2">DSM 6220</strain>
    </source>
</reference>
<evidence type="ECO:0000259" key="1">
    <source>
        <dbReference type="Pfam" id="PF13304"/>
    </source>
</evidence>
<gene>
    <name evidence="2" type="ordered locus">Fraau_3054</name>
</gene>
<dbReference type="GO" id="GO:0016887">
    <property type="term" value="F:ATP hydrolysis activity"/>
    <property type="evidence" value="ECO:0007669"/>
    <property type="project" value="InterPro"/>
</dbReference>
<dbReference type="STRING" id="767434.Fraau_3054"/>
<accession>H8L3L3</accession>
<dbReference type="eggNOG" id="COG1106">
    <property type="taxonomic scope" value="Bacteria"/>
</dbReference>
<keyword evidence="3" id="KW-1185">Reference proteome</keyword>